<dbReference type="Proteomes" id="UP000217790">
    <property type="component" value="Unassembled WGS sequence"/>
</dbReference>
<accession>A0A2H3CQW1</accession>
<evidence type="ECO:0000313" key="2">
    <source>
        <dbReference type="EMBL" id="PBK81612.1"/>
    </source>
</evidence>
<reference evidence="3" key="1">
    <citation type="journal article" date="2017" name="Nat. Ecol. Evol.">
        <title>Genome expansion and lineage-specific genetic innovations in the forest pathogenic fungi Armillaria.</title>
        <authorList>
            <person name="Sipos G."/>
            <person name="Prasanna A.N."/>
            <person name="Walter M.C."/>
            <person name="O'Connor E."/>
            <person name="Balint B."/>
            <person name="Krizsan K."/>
            <person name="Kiss B."/>
            <person name="Hess J."/>
            <person name="Varga T."/>
            <person name="Slot J."/>
            <person name="Riley R."/>
            <person name="Boka B."/>
            <person name="Rigling D."/>
            <person name="Barry K."/>
            <person name="Lee J."/>
            <person name="Mihaltcheva S."/>
            <person name="LaButti K."/>
            <person name="Lipzen A."/>
            <person name="Waldron R."/>
            <person name="Moloney N.M."/>
            <person name="Sperisen C."/>
            <person name="Kredics L."/>
            <person name="Vagvoelgyi C."/>
            <person name="Patrignani A."/>
            <person name="Fitzpatrick D."/>
            <person name="Nagy I."/>
            <person name="Doyle S."/>
            <person name="Anderson J.B."/>
            <person name="Grigoriev I.V."/>
            <person name="Gueldener U."/>
            <person name="Muensterkoetter M."/>
            <person name="Nagy L.G."/>
        </authorList>
    </citation>
    <scope>NUCLEOTIDE SEQUENCE [LARGE SCALE GENOMIC DNA]</scope>
    <source>
        <strain evidence="3">Ar21-2</strain>
    </source>
</reference>
<sequence>MSKDLNSSKLLSISHHFTYFHIQPMNFEAHIHSQAGLHLLVSPLQSLDISSLRMRRHRNHYDVLTTVIVEIWGITICVEVWLELAGRREEAMSWGIRKSEACSTWLNLQAFTLMMHRHCKVPVLYGWGDDPLLR</sequence>
<keyword evidence="1" id="KW-1133">Transmembrane helix</keyword>
<keyword evidence="1" id="KW-0472">Membrane</keyword>
<name>A0A2H3CQW1_ARMGA</name>
<evidence type="ECO:0000313" key="3">
    <source>
        <dbReference type="Proteomes" id="UP000217790"/>
    </source>
</evidence>
<feature type="transmembrane region" description="Helical" evidence="1">
    <location>
        <begin position="63"/>
        <end position="82"/>
    </location>
</feature>
<dbReference type="InParanoid" id="A0A2H3CQW1"/>
<keyword evidence="3" id="KW-1185">Reference proteome</keyword>
<keyword evidence="1" id="KW-0812">Transmembrane</keyword>
<dbReference type="EMBL" id="KZ293727">
    <property type="protein sequence ID" value="PBK81612.1"/>
    <property type="molecule type" value="Genomic_DNA"/>
</dbReference>
<organism evidence="2 3">
    <name type="scientific">Armillaria gallica</name>
    <name type="common">Bulbous honey fungus</name>
    <name type="synonym">Armillaria bulbosa</name>
    <dbReference type="NCBI Taxonomy" id="47427"/>
    <lineage>
        <taxon>Eukaryota</taxon>
        <taxon>Fungi</taxon>
        <taxon>Dikarya</taxon>
        <taxon>Basidiomycota</taxon>
        <taxon>Agaricomycotina</taxon>
        <taxon>Agaricomycetes</taxon>
        <taxon>Agaricomycetidae</taxon>
        <taxon>Agaricales</taxon>
        <taxon>Marasmiineae</taxon>
        <taxon>Physalacriaceae</taxon>
        <taxon>Armillaria</taxon>
    </lineage>
</organism>
<proteinExistence type="predicted"/>
<gene>
    <name evidence="2" type="ORF">ARMGADRAFT_1091098</name>
</gene>
<evidence type="ECO:0000256" key="1">
    <source>
        <dbReference type="SAM" id="Phobius"/>
    </source>
</evidence>
<dbReference type="AlphaFoldDB" id="A0A2H3CQW1"/>
<protein>
    <submittedName>
        <fullName evidence="2">Uncharacterized protein</fullName>
    </submittedName>
</protein>